<sequence>MRVRQQGFTYLAILFTVAMVSIAMGAGAAMWTLESRREKEQELLFAGDQLRAAIGRYYESTPGELKQFPASLEQLLWDSRHAVPQRHLRRLYADPLSGKPDWGLVRTPSGAIMGVYSRSPQRPLKQARFADRHERFAGRAHYADWQFIYEQGYVRYTPAVFE</sequence>
<keyword evidence="3" id="KW-1185">Reference proteome</keyword>
<dbReference type="Proteomes" id="UP000541535">
    <property type="component" value="Unassembled WGS sequence"/>
</dbReference>
<keyword evidence="1" id="KW-0472">Membrane</keyword>
<dbReference type="EMBL" id="JACHXD010000003">
    <property type="protein sequence ID" value="MBB3118231.1"/>
    <property type="molecule type" value="Genomic_DNA"/>
</dbReference>
<reference evidence="2 3" key="1">
    <citation type="submission" date="2020-08" db="EMBL/GenBank/DDBJ databases">
        <title>Genomic Encyclopedia of Type Strains, Phase III (KMG-III): the genomes of soil and plant-associated and newly described type strains.</title>
        <authorList>
            <person name="Whitman W."/>
        </authorList>
    </citation>
    <scope>NUCLEOTIDE SEQUENCE [LARGE SCALE GENOMIC DNA]</scope>
    <source>
        <strain evidence="2 3">CECT 8897</strain>
    </source>
</reference>
<gene>
    <name evidence="2" type="ORF">FHS03_001262</name>
</gene>
<evidence type="ECO:0000313" key="2">
    <source>
        <dbReference type="EMBL" id="MBB3118231.1"/>
    </source>
</evidence>
<proteinExistence type="predicted"/>
<keyword evidence="1" id="KW-0812">Transmembrane</keyword>
<evidence type="ECO:0000256" key="1">
    <source>
        <dbReference type="SAM" id="Phobius"/>
    </source>
</evidence>
<name>A0A7W5B804_9BURK</name>
<evidence type="ECO:0000313" key="3">
    <source>
        <dbReference type="Proteomes" id="UP000541535"/>
    </source>
</evidence>
<organism evidence="2 3">
    <name type="scientific">Pseudoduganella violacea</name>
    <dbReference type="NCBI Taxonomy" id="1715466"/>
    <lineage>
        <taxon>Bacteria</taxon>
        <taxon>Pseudomonadati</taxon>
        <taxon>Pseudomonadota</taxon>
        <taxon>Betaproteobacteria</taxon>
        <taxon>Burkholderiales</taxon>
        <taxon>Oxalobacteraceae</taxon>
        <taxon>Telluria group</taxon>
        <taxon>Pseudoduganella</taxon>
    </lineage>
</organism>
<accession>A0A7W5B804</accession>
<protein>
    <submittedName>
        <fullName evidence="2">Type II secretory pathway pseudopilin PulG</fullName>
    </submittedName>
</protein>
<feature type="transmembrane region" description="Helical" evidence="1">
    <location>
        <begin position="7"/>
        <end position="31"/>
    </location>
</feature>
<comment type="caution">
    <text evidence="2">The sequence shown here is derived from an EMBL/GenBank/DDBJ whole genome shotgun (WGS) entry which is preliminary data.</text>
</comment>
<dbReference type="AlphaFoldDB" id="A0A7W5B804"/>
<keyword evidence="1" id="KW-1133">Transmembrane helix</keyword>
<dbReference type="RefSeq" id="WP_183440176.1">
    <property type="nucleotide sequence ID" value="NZ_JACHXD010000003.1"/>
</dbReference>